<dbReference type="PANTHER" id="PTHR23088">
    <property type="entry name" value="NITRILASE-RELATED"/>
    <property type="match status" value="1"/>
</dbReference>
<evidence type="ECO:0000313" key="4">
    <source>
        <dbReference type="EMBL" id="MDA0180817.1"/>
    </source>
</evidence>
<name>A0A9X3N9L9_9ACTN</name>
<proteinExistence type="inferred from homology"/>
<feature type="domain" description="CN hydrolase" evidence="3">
    <location>
        <begin position="1"/>
        <end position="245"/>
    </location>
</feature>
<dbReference type="Pfam" id="PF00795">
    <property type="entry name" value="CN_hydrolase"/>
    <property type="match status" value="1"/>
</dbReference>
<dbReference type="Proteomes" id="UP001147653">
    <property type="component" value="Unassembled WGS sequence"/>
</dbReference>
<protein>
    <submittedName>
        <fullName evidence="4">Carbon-nitrogen hydrolase family protein</fullName>
    </submittedName>
</protein>
<comment type="caution">
    <text evidence="4">The sequence shown here is derived from an EMBL/GenBank/DDBJ whole genome shotgun (WGS) entry which is preliminary data.</text>
</comment>
<gene>
    <name evidence="4" type="ORF">OJ997_10980</name>
</gene>
<dbReference type="InterPro" id="IPR001110">
    <property type="entry name" value="UPF0012_CS"/>
</dbReference>
<dbReference type="PANTHER" id="PTHR23088:SF27">
    <property type="entry name" value="DEAMINATED GLUTATHIONE AMIDASE"/>
    <property type="match status" value="1"/>
</dbReference>
<evidence type="ECO:0000259" key="3">
    <source>
        <dbReference type="PROSITE" id="PS50263"/>
    </source>
</evidence>
<dbReference type="AlphaFoldDB" id="A0A9X3N9L9"/>
<reference evidence="4" key="1">
    <citation type="submission" date="2022-10" db="EMBL/GenBank/DDBJ databases">
        <title>The WGS of Solirubrobacter phytolaccae KCTC 29190.</title>
        <authorList>
            <person name="Jiang Z."/>
        </authorList>
    </citation>
    <scope>NUCLEOTIDE SEQUENCE</scope>
    <source>
        <strain evidence="4">KCTC 29190</strain>
    </source>
</reference>
<dbReference type="Gene3D" id="3.60.110.10">
    <property type="entry name" value="Carbon-nitrogen hydrolase"/>
    <property type="match status" value="1"/>
</dbReference>
<dbReference type="SUPFAM" id="SSF56317">
    <property type="entry name" value="Carbon-nitrogen hydrolase"/>
    <property type="match status" value="1"/>
</dbReference>
<evidence type="ECO:0000256" key="2">
    <source>
        <dbReference type="ARBA" id="ARBA00022801"/>
    </source>
</evidence>
<evidence type="ECO:0000313" key="5">
    <source>
        <dbReference type="Proteomes" id="UP001147653"/>
    </source>
</evidence>
<dbReference type="RefSeq" id="WP_270025127.1">
    <property type="nucleotide sequence ID" value="NZ_JAPDDP010000016.1"/>
</dbReference>
<organism evidence="4 5">
    <name type="scientific">Solirubrobacter phytolaccae</name>
    <dbReference type="NCBI Taxonomy" id="1404360"/>
    <lineage>
        <taxon>Bacteria</taxon>
        <taxon>Bacillati</taxon>
        <taxon>Actinomycetota</taxon>
        <taxon>Thermoleophilia</taxon>
        <taxon>Solirubrobacterales</taxon>
        <taxon>Solirubrobacteraceae</taxon>
        <taxon>Solirubrobacter</taxon>
    </lineage>
</organism>
<keyword evidence="2 4" id="KW-0378">Hydrolase</keyword>
<accession>A0A9X3N9L9</accession>
<dbReference type="InterPro" id="IPR045254">
    <property type="entry name" value="Nit1/2_C-N_Hydrolase"/>
</dbReference>
<keyword evidence="5" id="KW-1185">Reference proteome</keyword>
<dbReference type="CDD" id="cd07572">
    <property type="entry name" value="nit"/>
    <property type="match status" value="1"/>
</dbReference>
<evidence type="ECO:0000256" key="1">
    <source>
        <dbReference type="ARBA" id="ARBA00010613"/>
    </source>
</evidence>
<dbReference type="PROSITE" id="PS01227">
    <property type="entry name" value="UPF0012"/>
    <property type="match status" value="1"/>
</dbReference>
<sequence>MRAAAVQLQSTPDRDRNLATADRLTRAAAKAGAELVVLPEKWPALGTPEQTIAAAEPLDGPVAQWARSLARELSIDLVAGSFTEQGEPRHSNTSLHVSPDGEIRATYRKIHMFDVEVGGRVYKESANEAPGEEIVVSETSDGTGLGLSICYDVRFPELYRILAVKGAEIVAVPAAFTFATTRDHWEILLRARAIEGQAFVVAANQIGEHAPGIRSGGRSMVVDPWGVVLATAPDTETFVVAELDLERQAEIRRTLPSLANRRPEAYVWPSEIPA</sequence>
<dbReference type="PROSITE" id="PS50263">
    <property type="entry name" value="CN_HYDROLASE"/>
    <property type="match status" value="1"/>
</dbReference>
<dbReference type="EMBL" id="JAPDDP010000016">
    <property type="protein sequence ID" value="MDA0180817.1"/>
    <property type="molecule type" value="Genomic_DNA"/>
</dbReference>
<comment type="similarity">
    <text evidence="1">Belongs to the carbon-nitrogen hydrolase superfamily. NIT1/NIT2 family.</text>
</comment>
<dbReference type="InterPro" id="IPR003010">
    <property type="entry name" value="C-N_Hydrolase"/>
</dbReference>
<dbReference type="GO" id="GO:0016811">
    <property type="term" value="F:hydrolase activity, acting on carbon-nitrogen (but not peptide) bonds, in linear amides"/>
    <property type="evidence" value="ECO:0007669"/>
    <property type="project" value="InterPro"/>
</dbReference>
<dbReference type="InterPro" id="IPR036526">
    <property type="entry name" value="C-N_Hydrolase_sf"/>
</dbReference>